<dbReference type="RefSeq" id="WP_117363389.1">
    <property type="nucleotide sequence ID" value="NZ_CP024047.1"/>
</dbReference>
<dbReference type="NCBIfam" id="NF033579">
    <property type="entry name" value="transpos_IS5_2"/>
    <property type="match status" value="1"/>
</dbReference>
<name>A0A346PCE5_9EURY</name>
<gene>
    <name evidence="2" type="ORF">AArc1_0848</name>
    <name evidence="3" type="ORF">AArc1_1964</name>
</gene>
<dbReference type="KEGG" id="nan:AArc1_0848"/>
<accession>A0A346PCE5</accession>
<protein>
    <submittedName>
        <fullName evidence="2">Transposase, IS5 family</fullName>
    </submittedName>
</protein>
<dbReference type="GO" id="GO:0004803">
    <property type="term" value="F:transposase activity"/>
    <property type="evidence" value="ECO:0007669"/>
    <property type="project" value="InterPro"/>
</dbReference>
<dbReference type="Pfam" id="PF01609">
    <property type="entry name" value="DDE_Tnp_1"/>
    <property type="match status" value="1"/>
</dbReference>
<dbReference type="Proteomes" id="UP000258707">
    <property type="component" value="Chromosome"/>
</dbReference>
<dbReference type="EMBL" id="CP024047">
    <property type="protein sequence ID" value="AXR78284.1"/>
    <property type="molecule type" value="Genomic_DNA"/>
</dbReference>
<dbReference type="GeneID" id="37638755"/>
<dbReference type="KEGG" id="nan:AArc1_1964"/>
<dbReference type="GO" id="GO:0003677">
    <property type="term" value="F:DNA binding"/>
    <property type="evidence" value="ECO:0007669"/>
    <property type="project" value="InterPro"/>
</dbReference>
<reference evidence="4" key="1">
    <citation type="submission" date="2017-10" db="EMBL/GenBank/DDBJ databases">
        <title>Phenotypic and genomic properties of facultatively anaerobic sulfur-reducing natronoarchaea from hypersaline soda lakes.</title>
        <authorList>
            <person name="Sorokin D.Y."/>
            <person name="Kublanov I.V."/>
            <person name="Roman P."/>
            <person name="Sinninghe Damste J.S."/>
            <person name="Golyshin P.N."/>
            <person name="Rojo D."/>
            <person name="Ciordia S."/>
            <person name="Mena Md.C."/>
            <person name="Ferrer M."/>
            <person name="Messina E."/>
            <person name="Smedile F."/>
            <person name="La Spada G."/>
            <person name="La Cono V."/>
            <person name="Yakimov M.M."/>
        </authorList>
    </citation>
    <scope>NUCLEOTIDE SEQUENCE [LARGE SCALE GENOMIC DNA]</scope>
    <source>
        <strain evidence="4">AArc1</strain>
    </source>
</reference>
<dbReference type="EMBL" id="CP024047">
    <property type="protein sequence ID" value="AXR77190.1"/>
    <property type="molecule type" value="Genomic_DNA"/>
</dbReference>
<evidence type="ECO:0000313" key="3">
    <source>
        <dbReference type="EMBL" id="AXR78284.1"/>
    </source>
</evidence>
<reference evidence="2" key="2">
    <citation type="journal article" date="2019" name="Int. J. Syst. Evol. Microbiol.">
        <title>Natronolimnobius sulfurireducens sp. nov. and Halalkaliarchaeum desulfuricum gen. nov., sp. nov., the first sulfur-respiring alkaliphilic haloarchaea from hypersaline alkaline lakes.</title>
        <authorList>
            <person name="Sorokin D.Y."/>
            <person name="Yakimov M."/>
            <person name="Messina E."/>
            <person name="Merkel A.Y."/>
            <person name="Bale N.J."/>
            <person name="Sinninghe Damste J.S."/>
        </authorList>
    </citation>
    <scope>NUCLEOTIDE SEQUENCE</scope>
    <source>
        <strain evidence="2">AArc1</strain>
    </source>
</reference>
<dbReference type="AlphaFoldDB" id="A0A346PCE5"/>
<evidence type="ECO:0000313" key="4">
    <source>
        <dbReference type="Proteomes" id="UP000258707"/>
    </source>
</evidence>
<sequence>MEVDLLDFVEQCRHLVKQALGKHAGEPASGGFARWKHVVLHCFRLEEDHSYRETPNRLKYMAEIRDALDLDRDDLPDYTTIYKSFDRLKMWVWRALLRVSAQQHPQSGHAALDSTFFDRRSASSYYRQRSGSNVQTLKVTTLTDRESLAVLDVHISARWKHDTKTGPQVVRRNADDLLSVAADKAFHNWITKYEFYALGVEPLILQRGSRPLTVGHNALIRTKGYSQRWMAETSYSTTKRSLGDAVRALGWYRQFREIILMFAISNIEPLCEPL</sequence>
<feature type="domain" description="Transposase IS4-like" evidence="1">
    <location>
        <begin position="107"/>
        <end position="267"/>
    </location>
</feature>
<evidence type="ECO:0000313" key="2">
    <source>
        <dbReference type="EMBL" id="AXR77190.1"/>
    </source>
</evidence>
<dbReference type="GO" id="GO:0006313">
    <property type="term" value="P:DNA transposition"/>
    <property type="evidence" value="ECO:0007669"/>
    <property type="project" value="InterPro"/>
</dbReference>
<dbReference type="InterPro" id="IPR002559">
    <property type="entry name" value="Transposase_11"/>
</dbReference>
<dbReference type="InterPro" id="IPR053520">
    <property type="entry name" value="Transposase_Tn903"/>
</dbReference>
<evidence type="ECO:0000259" key="1">
    <source>
        <dbReference type="Pfam" id="PF01609"/>
    </source>
</evidence>
<proteinExistence type="predicted"/>
<organism evidence="2 4">
    <name type="scientific">Natrarchaeobaculum sulfurireducens</name>
    <dbReference type="NCBI Taxonomy" id="2044521"/>
    <lineage>
        <taxon>Archaea</taxon>
        <taxon>Methanobacteriati</taxon>
        <taxon>Methanobacteriota</taxon>
        <taxon>Stenosarchaea group</taxon>
        <taxon>Halobacteria</taxon>
        <taxon>Halobacteriales</taxon>
        <taxon>Natrialbaceae</taxon>
        <taxon>Natrarchaeobaculum</taxon>
    </lineage>
</organism>